<dbReference type="AlphaFoldDB" id="A0AAV9HF37"/>
<accession>A0AAV9HF37</accession>
<dbReference type="Proteomes" id="UP001321749">
    <property type="component" value="Unassembled WGS sequence"/>
</dbReference>
<feature type="transmembrane region" description="Helical" evidence="1">
    <location>
        <begin position="92"/>
        <end position="113"/>
    </location>
</feature>
<evidence type="ECO:0000256" key="1">
    <source>
        <dbReference type="SAM" id="Phobius"/>
    </source>
</evidence>
<name>A0AAV9HF37_9PEZI</name>
<keyword evidence="1" id="KW-1133">Transmembrane helix</keyword>
<keyword evidence="1" id="KW-0812">Transmembrane</keyword>
<reference evidence="2" key="2">
    <citation type="submission" date="2023-06" db="EMBL/GenBank/DDBJ databases">
        <authorList>
            <consortium name="Lawrence Berkeley National Laboratory"/>
            <person name="Mondo S.J."/>
            <person name="Hensen N."/>
            <person name="Bonometti L."/>
            <person name="Westerberg I."/>
            <person name="Brannstrom I.O."/>
            <person name="Guillou S."/>
            <person name="Cros-Aarteil S."/>
            <person name="Calhoun S."/>
            <person name="Haridas S."/>
            <person name="Kuo A."/>
            <person name="Pangilinan J."/>
            <person name="Riley R."/>
            <person name="Labutti K."/>
            <person name="Andreopoulos B."/>
            <person name="Lipzen A."/>
            <person name="Chen C."/>
            <person name="Yanf M."/>
            <person name="Daum C."/>
            <person name="Ng V."/>
            <person name="Clum A."/>
            <person name="Steindorff A."/>
            <person name="Ohm R."/>
            <person name="Martin F."/>
            <person name="Silar P."/>
            <person name="Natvig D."/>
            <person name="Lalanne C."/>
            <person name="Gautier V."/>
            <person name="Ament-Velasquez S.L."/>
            <person name="Kruys A."/>
            <person name="Hutchinson M.I."/>
            <person name="Powell A.J."/>
            <person name="Barry K."/>
            <person name="Miller A.N."/>
            <person name="Grigoriev I.V."/>
            <person name="Debuchy R."/>
            <person name="Gladieux P."/>
            <person name="Thoren M.H."/>
            <person name="Johannesson H."/>
        </authorList>
    </citation>
    <scope>NUCLEOTIDE SEQUENCE</scope>
    <source>
        <strain evidence="2">PSN324</strain>
    </source>
</reference>
<evidence type="ECO:0008006" key="4">
    <source>
        <dbReference type="Google" id="ProtNLM"/>
    </source>
</evidence>
<evidence type="ECO:0000313" key="2">
    <source>
        <dbReference type="EMBL" id="KAK4459536.1"/>
    </source>
</evidence>
<organism evidence="2 3">
    <name type="scientific">Cladorrhinum samala</name>
    <dbReference type="NCBI Taxonomy" id="585594"/>
    <lineage>
        <taxon>Eukaryota</taxon>
        <taxon>Fungi</taxon>
        <taxon>Dikarya</taxon>
        <taxon>Ascomycota</taxon>
        <taxon>Pezizomycotina</taxon>
        <taxon>Sordariomycetes</taxon>
        <taxon>Sordariomycetidae</taxon>
        <taxon>Sordariales</taxon>
        <taxon>Podosporaceae</taxon>
        <taxon>Cladorrhinum</taxon>
    </lineage>
</organism>
<reference evidence="2" key="1">
    <citation type="journal article" date="2023" name="Mol. Phylogenet. Evol.">
        <title>Genome-scale phylogeny and comparative genomics of the fungal order Sordariales.</title>
        <authorList>
            <person name="Hensen N."/>
            <person name="Bonometti L."/>
            <person name="Westerberg I."/>
            <person name="Brannstrom I.O."/>
            <person name="Guillou S."/>
            <person name="Cros-Aarteil S."/>
            <person name="Calhoun S."/>
            <person name="Haridas S."/>
            <person name="Kuo A."/>
            <person name="Mondo S."/>
            <person name="Pangilinan J."/>
            <person name="Riley R."/>
            <person name="LaButti K."/>
            <person name="Andreopoulos B."/>
            <person name="Lipzen A."/>
            <person name="Chen C."/>
            <person name="Yan M."/>
            <person name="Daum C."/>
            <person name="Ng V."/>
            <person name="Clum A."/>
            <person name="Steindorff A."/>
            <person name="Ohm R.A."/>
            <person name="Martin F."/>
            <person name="Silar P."/>
            <person name="Natvig D.O."/>
            <person name="Lalanne C."/>
            <person name="Gautier V."/>
            <person name="Ament-Velasquez S.L."/>
            <person name="Kruys A."/>
            <person name="Hutchinson M.I."/>
            <person name="Powell A.J."/>
            <person name="Barry K."/>
            <person name="Miller A.N."/>
            <person name="Grigoriev I.V."/>
            <person name="Debuchy R."/>
            <person name="Gladieux P."/>
            <person name="Hiltunen Thoren M."/>
            <person name="Johannesson H."/>
        </authorList>
    </citation>
    <scope>NUCLEOTIDE SEQUENCE</scope>
    <source>
        <strain evidence="2">PSN324</strain>
    </source>
</reference>
<dbReference type="EMBL" id="MU865034">
    <property type="protein sequence ID" value="KAK4459536.1"/>
    <property type="molecule type" value="Genomic_DNA"/>
</dbReference>
<protein>
    <recommendedName>
        <fullName evidence="4">MARVEL domain-containing protein</fullName>
    </recommendedName>
</protein>
<keyword evidence="3" id="KW-1185">Reference proteome</keyword>
<sequence>MAGKRSENHGYYGHSRSLCLVITCRIVGLFQTVSALAVLVPLIHFVRILGSHQYAVPKTFYVLGAVAAATLLVLTLTSILSLCGRLRPLHNLVASALLACFWAASFAVVFARLRHVLFTQCSNDNWRNDSGTQLCYLYRIIVGGVVCGFASSLAAVVIDAVLYRQQPPKVKYTKARVAGIEGDEEVLVARTGQDGQRYDAPKVWPNTAYKGA</sequence>
<feature type="transmembrane region" description="Helical" evidence="1">
    <location>
        <begin position="20"/>
        <end position="40"/>
    </location>
</feature>
<evidence type="ECO:0000313" key="3">
    <source>
        <dbReference type="Proteomes" id="UP001321749"/>
    </source>
</evidence>
<feature type="transmembrane region" description="Helical" evidence="1">
    <location>
        <begin position="60"/>
        <end position="80"/>
    </location>
</feature>
<comment type="caution">
    <text evidence="2">The sequence shown here is derived from an EMBL/GenBank/DDBJ whole genome shotgun (WGS) entry which is preliminary data.</text>
</comment>
<gene>
    <name evidence="2" type="ORF">QBC42DRAFT_348740</name>
</gene>
<feature type="transmembrane region" description="Helical" evidence="1">
    <location>
        <begin position="136"/>
        <end position="162"/>
    </location>
</feature>
<keyword evidence="1" id="KW-0472">Membrane</keyword>
<proteinExistence type="predicted"/>